<proteinExistence type="predicted"/>
<dbReference type="RefSeq" id="WP_065408945.1">
    <property type="nucleotide sequence ID" value="NZ_MAYT01000001.1"/>
</dbReference>
<dbReference type="EMBL" id="MAYT01000001">
    <property type="protein sequence ID" value="OCA92437.1"/>
    <property type="molecule type" value="Genomic_DNA"/>
</dbReference>
<dbReference type="AlphaFoldDB" id="A0A1B9B8L8"/>
<protein>
    <recommendedName>
        <fullName evidence="3">Competence protein ComN</fullName>
    </recommendedName>
</protein>
<comment type="caution">
    <text evidence="1">The sequence shown here is derived from an EMBL/GenBank/DDBJ whole genome shotgun (WGS) entry which is preliminary data.</text>
</comment>
<organism evidence="1 2">
    <name type="scientific">Pseudobacillus wudalianchiensis</name>
    <dbReference type="NCBI Taxonomy" id="1743143"/>
    <lineage>
        <taxon>Bacteria</taxon>
        <taxon>Bacillati</taxon>
        <taxon>Bacillota</taxon>
        <taxon>Bacilli</taxon>
        <taxon>Bacillales</taxon>
        <taxon>Bacillaceae</taxon>
        <taxon>Pseudobacillus</taxon>
    </lineage>
</organism>
<reference evidence="2" key="1">
    <citation type="submission" date="2016-05" db="EMBL/GenBank/DDBJ databases">
        <authorList>
            <person name="Liu B."/>
            <person name="Wang J."/>
            <person name="Zhu Y."/>
            <person name="Liu G."/>
            <person name="Chen Q."/>
            <person name="Chen Z."/>
            <person name="Lan J."/>
            <person name="Che J."/>
            <person name="Ge C."/>
            <person name="Shi H."/>
            <person name="Pan Z."/>
            <person name="Liu X."/>
        </authorList>
    </citation>
    <scope>NUCLEOTIDE SEQUENCE [LARGE SCALE GENOMIC DNA]</scope>
    <source>
        <strain evidence="2">FJAT-27215</strain>
    </source>
</reference>
<evidence type="ECO:0000313" key="1">
    <source>
        <dbReference type="EMBL" id="OCA92437.1"/>
    </source>
</evidence>
<sequence length="106" mass="12720">MAEIHPYDKYFQYLLPVLKSKVEEFRLLNYGTIDIPSLWKYLTVKKWRKPAEDVHVYELVADILSIMPGDYMNYATIEAYRSPNWFEEVNEEELRELLGTKKIEQN</sequence>
<dbReference type="InterPro" id="IPR025716">
    <property type="entry name" value="Post-transcriptional_regulator"/>
</dbReference>
<dbReference type="Pfam" id="PF13797">
    <property type="entry name" value="Post_transc_reg"/>
    <property type="match status" value="1"/>
</dbReference>
<evidence type="ECO:0008006" key="3">
    <source>
        <dbReference type="Google" id="ProtNLM"/>
    </source>
</evidence>
<name>A0A1B9B8L8_9BACI</name>
<keyword evidence="2" id="KW-1185">Reference proteome</keyword>
<dbReference type="Proteomes" id="UP000092578">
    <property type="component" value="Unassembled WGS sequence"/>
</dbReference>
<evidence type="ECO:0000313" key="2">
    <source>
        <dbReference type="Proteomes" id="UP000092578"/>
    </source>
</evidence>
<accession>A0A1B9B8L8</accession>
<gene>
    <name evidence="1" type="ORF">A8F95_01635</name>
</gene>